<organism evidence="1 2">
    <name type="scientific">Rhizophagus irregularis</name>
    <dbReference type="NCBI Taxonomy" id="588596"/>
    <lineage>
        <taxon>Eukaryota</taxon>
        <taxon>Fungi</taxon>
        <taxon>Fungi incertae sedis</taxon>
        <taxon>Mucoromycota</taxon>
        <taxon>Glomeromycotina</taxon>
        <taxon>Glomeromycetes</taxon>
        <taxon>Glomerales</taxon>
        <taxon>Glomeraceae</taxon>
        <taxon>Rhizophagus</taxon>
    </lineage>
</organism>
<accession>A0A2N1NNR8</accession>
<feature type="non-terminal residue" evidence="1">
    <location>
        <position position="65"/>
    </location>
</feature>
<protein>
    <recommendedName>
        <fullName evidence="3">Protein kinase domain-containing protein</fullName>
    </recommendedName>
</protein>
<proteinExistence type="predicted"/>
<dbReference type="AlphaFoldDB" id="A0A2N1NNR8"/>
<dbReference type="EMBL" id="LLXL01000237">
    <property type="protein sequence ID" value="PKK75545.1"/>
    <property type="molecule type" value="Genomic_DNA"/>
</dbReference>
<name>A0A2N1NNR8_9GLOM</name>
<comment type="caution">
    <text evidence="1">The sequence shown here is derived from an EMBL/GenBank/DDBJ whole genome shotgun (WGS) entry which is preliminary data.</text>
</comment>
<gene>
    <name evidence="1" type="ORF">RhiirC2_736393</name>
</gene>
<sequence>MKLHLLLYLSEDLKALHNAGYVHRYYKHPSSVLVFDDSFCAIETFLECKTLPLSNTDEIGGWYPY</sequence>
<reference evidence="1 2" key="2">
    <citation type="submission" date="2017-10" db="EMBL/GenBank/DDBJ databases">
        <title>Extensive intraspecific genome diversity in a model arbuscular mycorrhizal fungus.</title>
        <authorList>
            <person name="Chen E.C.H."/>
            <person name="Morin E."/>
            <person name="Baudet D."/>
            <person name="Noel J."/>
            <person name="Ndikumana S."/>
            <person name="Charron P."/>
            <person name="St-Onge C."/>
            <person name="Giorgi J."/>
            <person name="Grigoriev I.V."/>
            <person name="Roux C."/>
            <person name="Martin F.M."/>
            <person name="Corradi N."/>
        </authorList>
    </citation>
    <scope>NUCLEOTIDE SEQUENCE [LARGE SCALE GENOMIC DNA]</scope>
    <source>
        <strain evidence="1 2">C2</strain>
    </source>
</reference>
<evidence type="ECO:0000313" key="1">
    <source>
        <dbReference type="EMBL" id="PKK75545.1"/>
    </source>
</evidence>
<evidence type="ECO:0008006" key="3">
    <source>
        <dbReference type="Google" id="ProtNLM"/>
    </source>
</evidence>
<evidence type="ECO:0000313" key="2">
    <source>
        <dbReference type="Proteomes" id="UP000233469"/>
    </source>
</evidence>
<dbReference type="Proteomes" id="UP000233469">
    <property type="component" value="Unassembled WGS sequence"/>
</dbReference>
<reference evidence="1 2" key="1">
    <citation type="submission" date="2016-04" db="EMBL/GenBank/DDBJ databases">
        <title>Genome analyses suggest a sexual origin of heterokaryosis in a supposedly ancient asexual fungus.</title>
        <authorList>
            <person name="Ropars J."/>
            <person name="Sedzielewska K."/>
            <person name="Noel J."/>
            <person name="Charron P."/>
            <person name="Farinelli L."/>
            <person name="Marton T."/>
            <person name="Kruger M."/>
            <person name="Pelin A."/>
            <person name="Brachmann A."/>
            <person name="Corradi N."/>
        </authorList>
    </citation>
    <scope>NUCLEOTIDE SEQUENCE [LARGE SCALE GENOMIC DNA]</scope>
    <source>
        <strain evidence="1 2">C2</strain>
    </source>
</reference>